<dbReference type="EMBL" id="JARZHI010000029">
    <property type="protein sequence ID" value="MDI1433374.1"/>
    <property type="molecule type" value="Genomic_DNA"/>
</dbReference>
<gene>
    <name evidence="2" type="ORF">QHF89_28010</name>
</gene>
<evidence type="ECO:0000256" key="1">
    <source>
        <dbReference type="SAM" id="MobiDB-lite"/>
    </source>
</evidence>
<feature type="region of interest" description="Disordered" evidence="1">
    <location>
        <begin position="235"/>
        <end position="258"/>
    </location>
</feature>
<dbReference type="Proteomes" id="UP001160301">
    <property type="component" value="Unassembled WGS sequence"/>
</dbReference>
<sequence length="521" mass="58114">MAKSSKQAKAATPAERSQSREALTLLVVLGLLGGVAYRFVRDQVGMSHAETKLIVDAKMTTSVKTELCGPPTKDGRPVVISMLSSDDKRAWVEQAADRYAKLCPNIQVQLSVMGDIESADAILAGEQQPTLWAPADELVVRYLDTRWRKEKNQDKPLFDVDQKRSLVESPLVVLIWEDRLQAVDAIMSARSSEQGPWVDLLCAFVPPQADPSGMATEDLIPGRWIDWYESILPAPPRKKTPAPAAPRRRAEETPEVPKNVYRAPFPTLDELRQWGVVKFGHTSPTRSASGLESLYLMAYDYVLPPKERPDAVAKAISDAQAQADRHGSVVSTDIAVPDFKRAFAKRKQALGRWLKRCEGGLDAAPNSAKLLAETMFNVGPSRYDAVVTYEHLTFPILDQIDGFVNVMHDMRVIYPTPTIMNQHPVVLLDGPASLTDPQRLAATKWIDFLHSEEMQKKAIDHGFRPANPVVSIRGYYSTTNPFLRLRRYGITFDTPIVEPPRVDGELVNELIRLWEDATGRN</sequence>
<name>A0ABT6NYI7_9BACT</name>
<dbReference type="SUPFAM" id="SSF53850">
    <property type="entry name" value="Periplasmic binding protein-like II"/>
    <property type="match status" value="1"/>
</dbReference>
<evidence type="ECO:0000313" key="3">
    <source>
        <dbReference type="Proteomes" id="UP001160301"/>
    </source>
</evidence>
<proteinExistence type="predicted"/>
<reference evidence="2 3" key="1">
    <citation type="submission" date="2023-04" db="EMBL/GenBank/DDBJ databases">
        <title>The genome sequence of Polyangium sorediatum DSM14670.</title>
        <authorList>
            <person name="Zhang X."/>
        </authorList>
    </citation>
    <scope>NUCLEOTIDE SEQUENCE [LARGE SCALE GENOMIC DNA]</scope>
    <source>
        <strain evidence="2 3">DSM 14670</strain>
    </source>
</reference>
<evidence type="ECO:0000313" key="2">
    <source>
        <dbReference type="EMBL" id="MDI1433374.1"/>
    </source>
</evidence>
<protein>
    <submittedName>
        <fullName evidence="2">Substrate-binding domain-containing protein</fullName>
    </submittedName>
</protein>
<keyword evidence="3" id="KW-1185">Reference proteome</keyword>
<dbReference type="RefSeq" id="WP_136970788.1">
    <property type="nucleotide sequence ID" value="NZ_JARZHI010000029.1"/>
</dbReference>
<organism evidence="2 3">
    <name type="scientific">Polyangium sorediatum</name>
    <dbReference type="NCBI Taxonomy" id="889274"/>
    <lineage>
        <taxon>Bacteria</taxon>
        <taxon>Pseudomonadati</taxon>
        <taxon>Myxococcota</taxon>
        <taxon>Polyangia</taxon>
        <taxon>Polyangiales</taxon>
        <taxon>Polyangiaceae</taxon>
        <taxon>Polyangium</taxon>
    </lineage>
</organism>
<accession>A0ABT6NYI7</accession>
<comment type="caution">
    <text evidence="2">The sequence shown here is derived from an EMBL/GenBank/DDBJ whole genome shotgun (WGS) entry which is preliminary data.</text>
</comment>
<dbReference type="Gene3D" id="3.40.190.10">
    <property type="entry name" value="Periplasmic binding protein-like II"/>
    <property type="match status" value="2"/>
</dbReference>